<dbReference type="InterPro" id="IPR027417">
    <property type="entry name" value="P-loop_NTPase"/>
</dbReference>
<evidence type="ECO:0000313" key="2">
    <source>
        <dbReference type="Proteomes" id="UP000000993"/>
    </source>
</evidence>
<dbReference type="GeneID" id="3342359"/>
<name>Q5DN46_9CAUD</name>
<dbReference type="EMBL" id="AY576273">
    <property type="protein sequence ID" value="AAT69535.1"/>
    <property type="molecule type" value="Genomic_DNA"/>
</dbReference>
<dbReference type="KEGG" id="vg:3342359"/>
<dbReference type="Pfam" id="PF03237">
    <property type="entry name" value="Terminase_6N"/>
    <property type="match status" value="1"/>
</dbReference>
<organism evidence="1 2">
    <name type="scientific">Alphaproteobacteria phage PhiJL001</name>
    <dbReference type="NCBI Taxonomy" id="2681607"/>
    <lineage>
        <taxon>Viruses</taxon>
        <taxon>Duplodnaviria</taxon>
        <taxon>Heunggongvirae</taxon>
        <taxon>Uroviricota</taxon>
        <taxon>Caudoviricetes</taxon>
        <taxon>Mesyanzhinovviridae</taxon>
        <taxon>Keylargovirus</taxon>
        <taxon>Keylargovirus JL001</taxon>
    </lineage>
</organism>
<dbReference type="RefSeq" id="YP_223983.1">
    <property type="nucleotide sequence ID" value="NC_006938.1"/>
</dbReference>
<reference evidence="1 2" key="1">
    <citation type="journal article" date="2005" name="Appl. Environ. Microbiol.">
        <title>Genomic analysis of bacteriophage PhiJL001: insights into its interaction with a sponge-associated alpha-proteobacterium.</title>
        <authorList>
            <person name="Lohr J.E."/>
            <person name="Chen F."/>
            <person name="Hill R.T."/>
        </authorList>
    </citation>
    <scope>NUCLEOTIDE SEQUENCE</scope>
</reference>
<keyword evidence="2" id="KW-1185">Reference proteome</keyword>
<sequence>MSDVSHLAIGGRKVGWAPLPGSQTMVLKCTSIFELLYHGTRGPGKSDTLLMDFAQFVGRGWGLQYKGIIFRQTYPQLEDLITKSKRWFPKIFPGARYNGSANKWVFPDGEELLFRQFNKPIDYWKYHGQEFQFIGWDELTNWPTLEGYTSMMSCLRTTHPDIPLRCRATTNPYGPGHNVVKFHFELPAKDGIIRRKTYEFEDPETGEPIRKQLCRVAIKGTIWENTILLKAQPNYIAQLKEQADNPAKLAAWLEGSWDIVAGGMFDDVWDPKINVVQRFIIPRSWKLDRSFDWGSSAPFSVGWWAESDGSDFQDSEGRWRSSVRGDLYRVAEWYGWRNRPNEGLKMLAVDIAKGIREREMILFPTRTVQPGPADSSIYDVENGVSIGADMEKKIRMEDGSMKKGIVWTRADKRAGSRKTGWEMMRKMMRDAGPNRDDKGTILGTPREKPGLFVMDNCDQFIRTVPVLPRCEKDPDDVDSDAEDHVGDETRYRVRFVGNRAATGSTTGMY</sequence>
<accession>Q5DN46</accession>
<protein>
    <submittedName>
        <fullName evidence="1">Terminase</fullName>
    </submittedName>
</protein>
<gene>
    <name evidence="1" type="ORF">JL001p59</name>
</gene>
<dbReference type="Gene3D" id="3.30.420.280">
    <property type="match status" value="1"/>
</dbReference>
<evidence type="ECO:0000313" key="1">
    <source>
        <dbReference type="EMBL" id="AAT69535.1"/>
    </source>
</evidence>
<proteinExistence type="predicted"/>
<dbReference type="Gene3D" id="3.40.50.300">
    <property type="entry name" value="P-loop containing nucleotide triphosphate hydrolases"/>
    <property type="match status" value="1"/>
</dbReference>
<dbReference type="Proteomes" id="UP000000993">
    <property type="component" value="Segment"/>
</dbReference>